<dbReference type="PANTHER" id="PTHR37535">
    <property type="entry name" value="FLUG DOMAIN PROTEIN"/>
    <property type="match status" value="1"/>
</dbReference>
<dbReference type="HOGENOM" id="CLU_024758_0_0_1"/>
<evidence type="ECO:0000313" key="3">
    <source>
        <dbReference type="Proteomes" id="UP000028045"/>
    </source>
</evidence>
<dbReference type="AlphaFoldDB" id="A0A084AZS7"/>
<name>A0A084AZS7_STACB</name>
<reference evidence="2 3" key="1">
    <citation type="journal article" date="2014" name="BMC Genomics">
        <title>Comparative genome sequencing reveals chemotype-specific gene clusters in the toxigenic black mold Stachybotrys.</title>
        <authorList>
            <person name="Semeiks J."/>
            <person name="Borek D."/>
            <person name="Otwinowski Z."/>
            <person name="Grishin N.V."/>
        </authorList>
    </citation>
    <scope>NUCLEOTIDE SEQUENCE [LARGE SCALE GENOMIC DNA]</scope>
    <source>
        <strain evidence="3">CBS 109288 / IBT 7711</strain>
    </source>
</reference>
<evidence type="ECO:0000256" key="1">
    <source>
        <dbReference type="SAM" id="MobiDB-lite"/>
    </source>
</evidence>
<dbReference type="OrthoDB" id="3538998at2759"/>
<organism evidence="2 3">
    <name type="scientific">Stachybotrys chartarum (strain CBS 109288 / IBT 7711)</name>
    <name type="common">Toxic black mold</name>
    <name type="synonym">Stilbospora chartarum</name>
    <dbReference type="NCBI Taxonomy" id="1280523"/>
    <lineage>
        <taxon>Eukaryota</taxon>
        <taxon>Fungi</taxon>
        <taxon>Dikarya</taxon>
        <taxon>Ascomycota</taxon>
        <taxon>Pezizomycotina</taxon>
        <taxon>Sordariomycetes</taxon>
        <taxon>Hypocreomycetidae</taxon>
        <taxon>Hypocreales</taxon>
        <taxon>Stachybotryaceae</taxon>
        <taxon>Stachybotrys</taxon>
    </lineage>
</organism>
<evidence type="ECO:0000313" key="2">
    <source>
        <dbReference type="EMBL" id="KEY70806.1"/>
    </source>
</evidence>
<proteinExistence type="predicted"/>
<dbReference type="PANTHER" id="PTHR37535:SF3">
    <property type="entry name" value="FLUG DOMAIN-CONTAINING PROTEIN"/>
    <property type="match status" value="1"/>
</dbReference>
<gene>
    <name evidence="2" type="ORF">S7711_10054</name>
</gene>
<dbReference type="Proteomes" id="UP000028045">
    <property type="component" value="Unassembled WGS sequence"/>
</dbReference>
<feature type="compositionally biased region" description="Gly residues" evidence="1">
    <location>
        <begin position="281"/>
        <end position="290"/>
    </location>
</feature>
<keyword evidence="3" id="KW-1185">Reference proteome</keyword>
<feature type="compositionally biased region" description="Acidic residues" evidence="1">
    <location>
        <begin position="292"/>
        <end position="303"/>
    </location>
</feature>
<protein>
    <submittedName>
        <fullName evidence="2">Uncharacterized protein</fullName>
    </submittedName>
</protein>
<accession>A0A084AZS7</accession>
<dbReference type="EMBL" id="KL648418">
    <property type="protein sequence ID" value="KEY70806.1"/>
    <property type="molecule type" value="Genomic_DNA"/>
</dbReference>
<feature type="region of interest" description="Disordered" evidence="1">
    <location>
        <begin position="281"/>
        <end position="319"/>
    </location>
</feature>
<sequence>MRSTYLLLAATRSLAQNLDPFDSSQCVDSSAFDSCYDEGTAYGESCVDECENGDVDCARACLCGMWTAQFECIIESCWNKVYSCAYQQFALNYADSCLLGDSSQIPFWPAPSGAPDSCSCNLQNLYDVVIASTFEQTTCLNRVTSELAISDPIQALQNVTGCQCCGASGAISASYNMCPDTDPTLLGVDQLLSLVDSATGGQGFGTCDATLNEFDCIADLQYPVLEDDGEYYADEDLPQAGTGTLSDVGGPLTSAPFGSVTTISILSTSFVLTAAPYDMGSGGNDEGNGNEGDSEEGNGEEYEGGIGGDDRGGSLRATGGSENAAVKTARWMENGVLYDVGNYIHAVLTPEFDLDPSKKERSGLFVENLDLILHHHYVRDESIYAHKRLRVQLALILIVAGATTFADGAFLNEFSHPEQIYELEMSFEKPLKYGKTKGHLIALGRALGYAKRLEFYDIRRGSGRKLNEALNPEE</sequence>